<sequence length="108" mass="12423">MQDTVEIKEILKEFKSNLKNLYGEKLSKVILYGSYARSEQTEDSDVDIAIVLKGDFRSFEEIDRMTAIAGIVDLKYNILLSLHPISEEDYESCKTPLLIKIHEEKVII</sequence>
<dbReference type="Pfam" id="PF01909">
    <property type="entry name" value="NTP_transf_2"/>
    <property type="match status" value="1"/>
</dbReference>
<dbReference type="EMBL" id="LAZR01004391">
    <property type="protein sequence ID" value="KKN09027.1"/>
    <property type="molecule type" value="Genomic_DNA"/>
</dbReference>
<dbReference type="InterPro" id="IPR043519">
    <property type="entry name" value="NT_sf"/>
</dbReference>
<organism evidence="2">
    <name type="scientific">marine sediment metagenome</name>
    <dbReference type="NCBI Taxonomy" id="412755"/>
    <lineage>
        <taxon>unclassified sequences</taxon>
        <taxon>metagenomes</taxon>
        <taxon>ecological metagenomes</taxon>
    </lineage>
</organism>
<dbReference type="InterPro" id="IPR002934">
    <property type="entry name" value="Polymerase_NTP_transf_dom"/>
</dbReference>
<dbReference type="GO" id="GO:0016779">
    <property type="term" value="F:nucleotidyltransferase activity"/>
    <property type="evidence" value="ECO:0007669"/>
    <property type="project" value="InterPro"/>
</dbReference>
<evidence type="ECO:0000259" key="1">
    <source>
        <dbReference type="Pfam" id="PF01909"/>
    </source>
</evidence>
<dbReference type="AlphaFoldDB" id="A0A0F9NAR1"/>
<accession>A0A0F9NAR1</accession>
<feature type="domain" description="Polymerase nucleotidyl transferase" evidence="1">
    <location>
        <begin position="8"/>
        <end position="64"/>
    </location>
</feature>
<dbReference type="PANTHER" id="PTHR33933">
    <property type="entry name" value="NUCLEOTIDYLTRANSFERASE"/>
    <property type="match status" value="1"/>
</dbReference>
<reference evidence="2" key="1">
    <citation type="journal article" date="2015" name="Nature">
        <title>Complex archaea that bridge the gap between prokaryotes and eukaryotes.</title>
        <authorList>
            <person name="Spang A."/>
            <person name="Saw J.H."/>
            <person name="Jorgensen S.L."/>
            <person name="Zaremba-Niedzwiedzka K."/>
            <person name="Martijn J."/>
            <person name="Lind A.E."/>
            <person name="van Eijk R."/>
            <person name="Schleper C."/>
            <person name="Guy L."/>
            <person name="Ettema T.J."/>
        </authorList>
    </citation>
    <scope>NUCLEOTIDE SEQUENCE</scope>
</reference>
<dbReference type="PANTHER" id="PTHR33933:SF1">
    <property type="entry name" value="PROTEIN ADENYLYLTRANSFERASE MNTA-RELATED"/>
    <property type="match status" value="1"/>
</dbReference>
<comment type="caution">
    <text evidence="2">The sequence shown here is derived from an EMBL/GenBank/DDBJ whole genome shotgun (WGS) entry which is preliminary data.</text>
</comment>
<evidence type="ECO:0000313" key="2">
    <source>
        <dbReference type="EMBL" id="KKN09027.1"/>
    </source>
</evidence>
<name>A0A0F9NAR1_9ZZZZ</name>
<proteinExistence type="predicted"/>
<protein>
    <recommendedName>
        <fullName evidence="1">Polymerase nucleotidyl transferase domain-containing protein</fullName>
    </recommendedName>
</protein>
<gene>
    <name evidence="2" type="ORF">LCGC14_1050740</name>
</gene>
<dbReference type="SUPFAM" id="SSF81301">
    <property type="entry name" value="Nucleotidyltransferase"/>
    <property type="match status" value="1"/>
</dbReference>
<dbReference type="InterPro" id="IPR052548">
    <property type="entry name" value="Type_VII_TA_antitoxin"/>
</dbReference>
<dbReference type="Gene3D" id="3.30.460.10">
    <property type="entry name" value="Beta Polymerase, domain 2"/>
    <property type="match status" value="1"/>
</dbReference>
<dbReference type="CDD" id="cd05403">
    <property type="entry name" value="NT_KNTase_like"/>
    <property type="match status" value="1"/>
</dbReference>